<comment type="caution">
    <text evidence="1">The sequence shown here is derived from an EMBL/GenBank/DDBJ whole genome shotgun (WGS) entry which is preliminary data.</text>
</comment>
<dbReference type="SUPFAM" id="SSF52540">
    <property type="entry name" value="P-loop containing nucleoside triphosphate hydrolases"/>
    <property type="match status" value="1"/>
</dbReference>
<protein>
    <submittedName>
        <fullName evidence="1">Uncharacterized protein</fullName>
    </submittedName>
</protein>
<dbReference type="AlphaFoldDB" id="X1LHW8"/>
<name>X1LHW8_9ZZZZ</name>
<sequence length="532" mass="63106">MKKKTKIAELLTDEEKELIGYHDFNNPDSPIYYNNKINVLDDLKSIELGNWDKVKNHMIELYPASQSLFFVAHKEDEITGKPQSIEENQKRIILSTEIRKKIRREEDSYNYTFKFLDDKLNQRDEKYKTCAIWFYIYKIVEDDKEYILFSQNKLIPDLYRFRGMKIILDDDSEMSKTLKFKSLTNVFISVDEEKAIKELNKKDLIKHIQRLKLNRNKFIDYLFTREDNKIYSHTENYSKLLISFLLSGKYEDYPLHLIILGRAGTGKTYSLESLDYKFKEDKGIFESSGSTLKGLIPSHKEKPAQLGFILNCVRIGLIDELFKMIEKQELTGRYLEYFSDYFGSLNHLLEHKDRTIASGVDSIRIKATAKLLFMTNPYKNKKTIYEHLDIMDSTTLSRMIPLIQTKEERELIKKKDIKINKNKLMTKEEFLTIYDSCNNFLIDYDEEKVKEIYFKTLNLIKQPMKEVWTARGLHHSILLLDGIVKFRCLFDEKEGKSFRAKKEDYEDLEKMLIYIIESWNFDLQGWKTGDSI</sequence>
<proteinExistence type="predicted"/>
<dbReference type="EMBL" id="BARV01001240">
    <property type="protein sequence ID" value="GAH93753.1"/>
    <property type="molecule type" value="Genomic_DNA"/>
</dbReference>
<accession>X1LHW8</accession>
<evidence type="ECO:0000313" key="1">
    <source>
        <dbReference type="EMBL" id="GAH93753.1"/>
    </source>
</evidence>
<reference evidence="1" key="1">
    <citation type="journal article" date="2014" name="Front. Microbiol.">
        <title>High frequency of phylogenetically diverse reductive dehalogenase-homologous genes in deep subseafloor sedimentary metagenomes.</title>
        <authorList>
            <person name="Kawai M."/>
            <person name="Futagami T."/>
            <person name="Toyoda A."/>
            <person name="Takaki Y."/>
            <person name="Nishi S."/>
            <person name="Hori S."/>
            <person name="Arai W."/>
            <person name="Tsubouchi T."/>
            <person name="Morono Y."/>
            <person name="Uchiyama I."/>
            <person name="Ito T."/>
            <person name="Fujiyama A."/>
            <person name="Inagaki F."/>
            <person name="Takami H."/>
        </authorList>
    </citation>
    <scope>NUCLEOTIDE SEQUENCE</scope>
    <source>
        <strain evidence="1">Expedition CK06-06</strain>
    </source>
</reference>
<dbReference type="InterPro" id="IPR027417">
    <property type="entry name" value="P-loop_NTPase"/>
</dbReference>
<organism evidence="1">
    <name type="scientific">marine sediment metagenome</name>
    <dbReference type="NCBI Taxonomy" id="412755"/>
    <lineage>
        <taxon>unclassified sequences</taxon>
        <taxon>metagenomes</taxon>
        <taxon>ecological metagenomes</taxon>
    </lineage>
</organism>
<gene>
    <name evidence="1" type="ORF">S06H3_03720</name>
</gene>